<dbReference type="SMART" id="SM00479">
    <property type="entry name" value="EXOIII"/>
    <property type="match status" value="1"/>
</dbReference>
<comment type="caution">
    <text evidence="2">The sequence shown here is derived from an EMBL/GenBank/DDBJ whole genome shotgun (WGS) entry which is preliminary data.</text>
</comment>
<dbReference type="InterPro" id="IPR013520">
    <property type="entry name" value="Ribonucl_H"/>
</dbReference>
<dbReference type="GO" id="GO:0008408">
    <property type="term" value="F:3'-5' exonuclease activity"/>
    <property type="evidence" value="ECO:0007669"/>
    <property type="project" value="TreeGrafter"/>
</dbReference>
<evidence type="ECO:0000313" key="3">
    <source>
        <dbReference type="Proteomes" id="UP000541426"/>
    </source>
</evidence>
<dbReference type="PANTHER" id="PTHR30231:SF42">
    <property type="entry name" value="EXONUCLEASE"/>
    <property type="match status" value="1"/>
</dbReference>
<protein>
    <submittedName>
        <fullName evidence="2">DNA polymerase III epsilon subunit-like protein</fullName>
    </submittedName>
</protein>
<dbReference type="EMBL" id="JACIEJ010000010">
    <property type="protein sequence ID" value="MBB3987389.1"/>
    <property type="molecule type" value="Genomic_DNA"/>
</dbReference>
<evidence type="ECO:0000259" key="1">
    <source>
        <dbReference type="SMART" id="SM00479"/>
    </source>
</evidence>
<dbReference type="Gene3D" id="3.30.420.10">
    <property type="entry name" value="Ribonuclease H-like superfamily/Ribonuclease H"/>
    <property type="match status" value="1"/>
</dbReference>
<dbReference type="GO" id="GO:0005829">
    <property type="term" value="C:cytosol"/>
    <property type="evidence" value="ECO:0007669"/>
    <property type="project" value="TreeGrafter"/>
</dbReference>
<proteinExistence type="predicted"/>
<feature type="domain" description="Exonuclease" evidence="1">
    <location>
        <begin position="48"/>
        <end position="212"/>
    </location>
</feature>
<evidence type="ECO:0000313" key="2">
    <source>
        <dbReference type="EMBL" id="MBB3987389.1"/>
    </source>
</evidence>
<organism evidence="2 3">
    <name type="scientific">Sagittula marina</name>
    <dbReference type="NCBI Taxonomy" id="943940"/>
    <lineage>
        <taxon>Bacteria</taxon>
        <taxon>Pseudomonadati</taxon>
        <taxon>Pseudomonadota</taxon>
        <taxon>Alphaproteobacteria</taxon>
        <taxon>Rhodobacterales</taxon>
        <taxon>Roseobacteraceae</taxon>
        <taxon>Sagittula</taxon>
    </lineage>
</organism>
<dbReference type="Pfam" id="PF00929">
    <property type="entry name" value="RNase_T"/>
    <property type="match status" value="1"/>
</dbReference>
<name>A0A7W6DY36_9RHOB</name>
<dbReference type="Proteomes" id="UP000541426">
    <property type="component" value="Unassembled WGS sequence"/>
</dbReference>
<dbReference type="GO" id="GO:0006259">
    <property type="term" value="P:DNA metabolic process"/>
    <property type="evidence" value="ECO:0007669"/>
    <property type="project" value="UniProtKB-ARBA"/>
</dbReference>
<keyword evidence="3" id="KW-1185">Reference proteome</keyword>
<dbReference type="InterPro" id="IPR012337">
    <property type="entry name" value="RNaseH-like_sf"/>
</dbReference>
<dbReference type="GO" id="GO:0003676">
    <property type="term" value="F:nucleic acid binding"/>
    <property type="evidence" value="ECO:0007669"/>
    <property type="project" value="InterPro"/>
</dbReference>
<dbReference type="SUPFAM" id="SSF53098">
    <property type="entry name" value="Ribonuclease H-like"/>
    <property type="match status" value="1"/>
</dbReference>
<accession>A0A7W6DY36</accession>
<dbReference type="InterPro" id="IPR036397">
    <property type="entry name" value="RNaseH_sf"/>
</dbReference>
<sequence>MIDIEGVSASRDLGAPLELLYTRAVHSEDFTMPSMRSVLPPLPSGPFRFFALDVETANNQRGSICQMGLAGVRHSGQIETWTCFVDPQTDDWSCTRIHGITGSHVLGAPLICDVIDLLEDPLSDHVIYQHSGFDRAAIAAACKTHQRDAPDWQWRDSVQVARKAWPELKGNGGHGLASLKQHLGLSFRHHDAGEDARAAAEVVLRAETVFAG</sequence>
<dbReference type="PANTHER" id="PTHR30231">
    <property type="entry name" value="DNA POLYMERASE III SUBUNIT EPSILON"/>
    <property type="match status" value="1"/>
</dbReference>
<dbReference type="RefSeq" id="WP_246429421.1">
    <property type="nucleotide sequence ID" value="NZ_BAABBZ010000011.1"/>
</dbReference>
<reference evidence="2 3" key="1">
    <citation type="submission" date="2020-08" db="EMBL/GenBank/DDBJ databases">
        <title>Genomic Encyclopedia of Type Strains, Phase IV (KMG-IV): sequencing the most valuable type-strain genomes for metagenomic binning, comparative biology and taxonomic classification.</title>
        <authorList>
            <person name="Goeker M."/>
        </authorList>
    </citation>
    <scope>NUCLEOTIDE SEQUENCE [LARGE SCALE GENOMIC DNA]</scope>
    <source>
        <strain evidence="2 3">DSM 102235</strain>
    </source>
</reference>
<dbReference type="AlphaFoldDB" id="A0A7W6DY36"/>
<gene>
    <name evidence="2" type="ORF">GGQ68_003736</name>
</gene>